<evidence type="ECO:0000313" key="3">
    <source>
        <dbReference type="Proteomes" id="UP000011116"/>
    </source>
</evidence>
<dbReference type="GeneID" id="123418947"/>
<dbReference type="AlphaFoldDB" id="A0A8I6WEW1"/>
<dbReference type="PANTHER" id="PTHR33735">
    <property type="entry name" value="EXPRESSED PROTEIN"/>
    <property type="match status" value="1"/>
</dbReference>
<accession>A0A8I6WEW1</accession>
<reference evidence="2" key="3">
    <citation type="submission" date="2022-01" db="UniProtKB">
        <authorList>
            <consortium name="EnsemblPlants"/>
        </authorList>
    </citation>
    <scope>IDENTIFICATION</scope>
    <source>
        <strain evidence="2">subsp. vulgare</strain>
    </source>
</reference>
<evidence type="ECO:0000313" key="2">
    <source>
        <dbReference type="EnsemblPlants" id="HORVU.MOREX.r3.1HG0085810.1"/>
    </source>
</evidence>
<dbReference type="EnsemblPlants" id="HORVU.MOREX.r3.1HG0085810.1">
    <property type="protein sequence ID" value="HORVU.MOREX.r3.1HG0085810.1"/>
    <property type="gene ID" value="HORVU.MOREX.r3.1HG0085810"/>
</dbReference>
<dbReference type="PANTHER" id="PTHR33735:SF10">
    <property type="entry name" value="EXPRESSED PROTEIN"/>
    <property type="match status" value="1"/>
</dbReference>
<dbReference type="Gramene" id="HORVU.MOREX.r3.1HG0085810.1">
    <property type="protein sequence ID" value="HORVU.MOREX.r3.1HG0085810.1"/>
    <property type="gene ID" value="HORVU.MOREX.r3.1HG0085810"/>
</dbReference>
<dbReference type="Proteomes" id="UP000011116">
    <property type="component" value="Chromosome 1H"/>
</dbReference>
<dbReference type="SMR" id="A0A8I6WEW1"/>
<proteinExistence type="predicted"/>
<feature type="compositionally biased region" description="Basic residues" evidence="1">
    <location>
        <begin position="17"/>
        <end position="32"/>
    </location>
</feature>
<gene>
    <name evidence="2" type="primary">LOC123418947</name>
</gene>
<feature type="region of interest" description="Disordered" evidence="1">
    <location>
        <begin position="1"/>
        <end position="36"/>
    </location>
</feature>
<evidence type="ECO:0000256" key="1">
    <source>
        <dbReference type="SAM" id="MobiDB-lite"/>
    </source>
</evidence>
<organism evidence="2 3">
    <name type="scientific">Hordeum vulgare subsp. vulgare</name>
    <name type="common">Domesticated barley</name>
    <dbReference type="NCBI Taxonomy" id="112509"/>
    <lineage>
        <taxon>Eukaryota</taxon>
        <taxon>Viridiplantae</taxon>
        <taxon>Streptophyta</taxon>
        <taxon>Embryophyta</taxon>
        <taxon>Tracheophyta</taxon>
        <taxon>Spermatophyta</taxon>
        <taxon>Magnoliopsida</taxon>
        <taxon>Liliopsida</taxon>
        <taxon>Poales</taxon>
        <taxon>Poaceae</taxon>
        <taxon>BOP clade</taxon>
        <taxon>Pooideae</taxon>
        <taxon>Triticodae</taxon>
        <taxon>Triticeae</taxon>
        <taxon>Hordeinae</taxon>
        <taxon>Hordeum</taxon>
    </lineage>
</organism>
<sequence length="246" mass="27116">MPPTLQQFVFKHPSSEKRKKRGEQRKNQHRSGGRWVDMSPASSFASLCRHRVIRGCSTRLGCDHRWPATPARSVGHRWRSLSSSGLRRGAKEGMLLRWFRETTNTSSCSSGGGGGGAGGTGRPAAGFSTWARLAIGSAAAVKWASFLRIQNEVEMVKDAAETAAEVVEEVAMAAEKVSSEVVGHLPEEGRLRRAAVMVEHASKEVAEEAHRARDIIHKVDEIEEDVKAIIEPIMDHGKHERKHLEK</sequence>
<reference evidence="2" key="2">
    <citation type="submission" date="2020-10" db="EMBL/GenBank/DDBJ databases">
        <authorList>
            <person name="Scholz U."/>
            <person name="Mascher M."/>
            <person name="Fiebig A."/>
        </authorList>
    </citation>
    <scope>NUCLEOTIDE SEQUENCE [LARGE SCALE GENOMIC DNA]</scope>
    <source>
        <strain evidence="2">cv. Morex</strain>
    </source>
</reference>
<reference evidence="3" key="1">
    <citation type="journal article" date="2012" name="Nature">
        <title>A physical, genetic and functional sequence assembly of the barley genome.</title>
        <authorList>
            <consortium name="The International Barley Genome Sequencing Consortium"/>
            <person name="Mayer K.F."/>
            <person name="Waugh R."/>
            <person name="Brown J.W."/>
            <person name="Schulman A."/>
            <person name="Langridge P."/>
            <person name="Platzer M."/>
            <person name="Fincher G.B."/>
            <person name="Muehlbauer G.J."/>
            <person name="Sato K."/>
            <person name="Close T.J."/>
            <person name="Wise R.P."/>
            <person name="Stein N."/>
        </authorList>
    </citation>
    <scope>NUCLEOTIDE SEQUENCE [LARGE SCALE GENOMIC DNA]</scope>
    <source>
        <strain evidence="3">cv. Morex</strain>
    </source>
</reference>
<keyword evidence="3" id="KW-1185">Reference proteome</keyword>
<name>A0A8I6WEW1_HORVV</name>
<dbReference type="RefSeq" id="XP_044963027.1">
    <property type="nucleotide sequence ID" value="XM_045107092.1"/>
</dbReference>
<dbReference type="OrthoDB" id="783687at2759"/>
<dbReference type="Gramene" id="HORVU.MOREX.r2.1HG0070580.1">
    <property type="protein sequence ID" value="HORVU.MOREX.r2.1HG0070580.1"/>
    <property type="gene ID" value="HORVU.MOREX.r2.1HG0070580"/>
</dbReference>
<protein>
    <submittedName>
        <fullName evidence="2">Uncharacterized protein</fullName>
    </submittedName>
</protein>
<dbReference type="KEGG" id="hvg:123418947"/>